<keyword evidence="3" id="KW-0862">Zinc</keyword>
<evidence type="ECO:0000256" key="3">
    <source>
        <dbReference type="ARBA" id="ARBA00022833"/>
    </source>
</evidence>
<keyword evidence="1" id="KW-0479">Metal-binding</keyword>
<sequence>MKAQDYSRALNLCKEAIELKNNSMTNFYLSCIDLFLLRIEGFSAARVTRVSKQVHELIKVNEGFGKWAQLYLVFITGALGELNRLRQFDMVKDLSSLMVTHHNKLIVRQGEMFKFFYFVDCCRFAIISNGFSNGNGPDFHMNFQKQIQDLIDNDETGAGCLSLSLINFYSIYIGNGFQWNEKCTEKFNFAIECLQKYLAFKIHHSKYKCYACEERRSKNQLESLLYCQGCRAVCYCCIDCQRQTYFYSEQTRTRGLGHKHICPVFKAFGKKKKNKDTSRNDHLERKFERACKRFFLSTLNTFREVSEN</sequence>
<dbReference type="EMBL" id="BLLK01000074">
    <property type="protein sequence ID" value="GFH61599.1"/>
    <property type="molecule type" value="Genomic_DNA"/>
</dbReference>
<evidence type="ECO:0000259" key="5">
    <source>
        <dbReference type="PROSITE" id="PS50865"/>
    </source>
</evidence>
<keyword evidence="7" id="KW-1185">Reference proteome</keyword>
<dbReference type="Proteomes" id="UP001054902">
    <property type="component" value="Unassembled WGS sequence"/>
</dbReference>
<protein>
    <recommendedName>
        <fullName evidence="5">MYND-type domain-containing protein</fullName>
    </recommendedName>
</protein>
<gene>
    <name evidence="6" type="ORF">CTEN210_18075</name>
</gene>
<evidence type="ECO:0000313" key="7">
    <source>
        <dbReference type="Proteomes" id="UP001054902"/>
    </source>
</evidence>
<evidence type="ECO:0000313" key="6">
    <source>
        <dbReference type="EMBL" id="GFH61599.1"/>
    </source>
</evidence>
<name>A0AAD3DBV6_9STRA</name>
<comment type="caution">
    <text evidence="6">The sequence shown here is derived from an EMBL/GenBank/DDBJ whole genome shotgun (WGS) entry which is preliminary data.</text>
</comment>
<dbReference type="GO" id="GO:0008270">
    <property type="term" value="F:zinc ion binding"/>
    <property type="evidence" value="ECO:0007669"/>
    <property type="project" value="UniProtKB-KW"/>
</dbReference>
<dbReference type="InterPro" id="IPR002893">
    <property type="entry name" value="Znf_MYND"/>
</dbReference>
<feature type="domain" description="MYND-type" evidence="5">
    <location>
        <begin position="209"/>
        <end position="262"/>
    </location>
</feature>
<organism evidence="6 7">
    <name type="scientific">Chaetoceros tenuissimus</name>
    <dbReference type="NCBI Taxonomy" id="426638"/>
    <lineage>
        <taxon>Eukaryota</taxon>
        <taxon>Sar</taxon>
        <taxon>Stramenopiles</taxon>
        <taxon>Ochrophyta</taxon>
        <taxon>Bacillariophyta</taxon>
        <taxon>Coscinodiscophyceae</taxon>
        <taxon>Chaetocerotophycidae</taxon>
        <taxon>Chaetocerotales</taxon>
        <taxon>Chaetocerotaceae</taxon>
        <taxon>Chaetoceros</taxon>
    </lineage>
</organism>
<evidence type="ECO:0000256" key="1">
    <source>
        <dbReference type="ARBA" id="ARBA00022723"/>
    </source>
</evidence>
<keyword evidence="2 4" id="KW-0863">Zinc-finger</keyword>
<dbReference type="PROSITE" id="PS50865">
    <property type="entry name" value="ZF_MYND_2"/>
    <property type="match status" value="1"/>
</dbReference>
<dbReference type="AlphaFoldDB" id="A0AAD3DBV6"/>
<evidence type="ECO:0000256" key="2">
    <source>
        <dbReference type="ARBA" id="ARBA00022771"/>
    </source>
</evidence>
<reference evidence="6 7" key="1">
    <citation type="journal article" date="2021" name="Sci. Rep.">
        <title>The genome of the diatom Chaetoceros tenuissimus carries an ancient integrated fragment of an extant virus.</title>
        <authorList>
            <person name="Hongo Y."/>
            <person name="Kimura K."/>
            <person name="Takaki Y."/>
            <person name="Yoshida Y."/>
            <person name="Baba S."/>
            <person name="Kobayashi G."/>
            <person name="Nagasaki K."/>
            <person name="Hano T."/>
            <person name="Tomaru Y."/>
        </authorList>
    </citation>
    <scope>NUCLEOTIDE SEQUENCE [LARGE SCALE GENOMIC DNA]</scope>
    <source>
        <strain evidence="6 7">NIES-3715</strain>
    </source>
</reference>
<proteinExistence type="predicted"/>
<evidence type="ECO:0000256" key="4">
    <source>
        <dbReference type="PROSITE-ProRule" id="PRU00134"/>
    </source>
</evidence>
<accession>A0AAD3DBV6</accession>